<gene>
    <name evidence="2" type="ORF">EV662_1068</name>
</gene>
<name>A0A4R2Q2D5_9RHOB</name>
<evidence type="ECO:0008006" key="4">
    <source>
        <dbReference type="Google" id="ProtNLM"/>
    </source>
</evidence>
<dbReference type="AlphaFoldDB" id="A0A4R2Q2D5"/>
<organism evidence="2 3">
    <name type="scientific">Rhodovulum marinum</name>
    <dbReference type="NCBI Taxonomy" id="320662"/>
    <lineage>
        <taxon>Bacteria</taxon>
        <taxon>Pseudomonadati</taxon>
        <taxon>Pseudomonadota</taxon>
        <taxon>Alphaproteobacteria</taxon>
        <taxon>Rhodobacterales</taxon>
        <taxon>Paracoccaceae</taxon>
        <taxon>Rhodovulum</taxon>
    </lineage>
</organism>
<accession>A0A4R2Q2D5</accession>
<evidence type="ECO:0000313" key="3">
    <source>
        <dbReference type="Proteomes" id="UP000294835"/>
    </source>
</evidence>
<proteinExistence type="predicted"/>
<evidence type="ECO:0000256" key="1">
    <source>
        <dbReference type="SAM" id="SignalP"/>
    </source>
</evidence>
<dbReference type="Proteomes" id="UP000294835">
    <property type="component" value="Unassembled WGS sequence"/>
</dbReference>
<protein>
    <recommendedName>
        <fullName evidence="4">Universal stress protein family protein</fullName>
    </recommendedName>
</protein>
<keyword evidence="3" id="KW-1185">Reference proteome</keyword>
<evidence type="ECO:0000313" key="2">
    <source>
        <dbReference type="EMBL" id="TCP40795.1"/>
    </source>
</evidence>
<comment type="caution">
    <text evidence="2">The sequence shown here is derived from an EMBL/GenBank/DDBJ whole genome shotgun (WGS) entry which is preliminary data.</text>
</comment>
<dbReference type="EMBL" id="SLXP01000006">
    <property type="protein sequence ID" value="TCP40795.1"/>
    <property type="molecule type" value="Genomic_DNA"/>
</dbReference>
<sequence>MRVILSASCFSDAKAMLALATGLAAEAGAILEGVLVEEAGLALATFGAARFVDTAGRTIALPGPERMGAAYARDAARFERLLTDTAAKSALRWSFRRASGRSTEILAALAVPGDLLVLPASPFHAPLRELVLDSGADKGLGPLARATATRLGRPLRDLSAAQPGTVTPPPAAGSVLFSMLPPGGLAVLDSAPRCARVLCIRSLG</sequence>
<feature type="signal peptide" evidence="1">
    <location>
        <begin position="1"/>
        <end position="20"/>
    </location>
</feature>
<feature type="chain" id="PRO_5020670134" description="Universal stress protein family protein" evidence="1">
    <location>
        <begin position="21"/>
        <end position="204"/>
    </location>
</feature>
<reference evidence="2 3" key="1">
    <citation type="submission" date="2019-03" db="EMBL/GenBank/DDBJ databases">
        <title>Genomic Encyclopedia of Type Strains, Phase IV (KMG-IV): sequencing the most valuable type-strain genomes for metagenomic binning, comparative biology and taxonomic classification.</title>
        <authorList>
            <person name="Goeker M."/>
        </authorList>
    </citation>
    <scope>NUCLEOTIDE SEQUENCE [LARGE SCALE GENOMIC DNA]</scope>
    <source>
        <strain evidence="2 3">DSM 18063</strain>
    </source>
</reference>
<keyword evidence="1" id="KW-0732">Signal</keyword>